<reference evidence="4" key="2">
    <citation type="submission" date="2023-06" db="EMBL/GenBank/DDBJ databases">
        <authorList>
            <consortium name="Lawrence Berkeley National Laboratory"/>
            <person name="Haridas S."/>
            <person name="Hensen N."/>
            <person name="Bonometti L."/>
            <person name="Westerberg I."/>
            <person name="Brannstrom I.O."/>
            <person name="Guillou S."/>
            <person name="Cros-Aarteil S."/>
            <person name="Calhoun S."/>
            <person name="Kuo A."/>
            <person name="Mondo S."/>
            <person name="Pangilinan J."/>
            <person name="Riley R."/>
            <person name="Labutti K."/>
            <person name="Andreopoulos B."/>
            <person name="Lipzen A."/>
            <person name="Chen C."/>
            <person name="Yanf M."/>
            <person name="Daum C."/>
            <person name="Ng V."/>
            <person name="Clum A."/>
            <person name="Steindorff A."/>
            <person name="Ohm R."/>
            <person name="Martin F."/>
            <person name="Silar P."/>
            <person name="Natvig D."/>
            <person name="Lalanne C."/>
            <person name="Gautier V."/>
            <person name="Ament-Velasquez S.L."/>
            <person name="Kruys A."/>
            <person name="Hutchinson M.I."/>
            <person name="Powell A.J."/>
            <person name="Barry K."/>
            <person name="Miller A.N."/>
            <person name="Grigoriev I.V."/>
            <person name="Debuchy R."/>
            <person name="Gladieux P."/>
            <person name="Thoren M.H."/>
            <person name="Johannesson H."/>
        </authorList>
    </citation>
    <scope>NUCLEOTIDE SEQUENCE</scope>
    <source>
        <strain evidence="4">CBS 168.71</strain>
    </source>
</reference>
<evidence type="ECO:0000313" key="5">
    <source>
        <dbReference type="Proteomes" id="UP001278766"/>
    </source>
</evidence>
<feature type="chain" id="PRO_5042226777" evidence="3">
    <location>
        <begin position="18"/>
        <end position="166"/>
    </location>
</feature>
<proteinExistence type="predicted"/>
<keyword evidence="5" id="KW-1185">Reference proteome</keyword>
<evidence type="ECO:0000256" key="2">
    <source>
        <dbReference type="SAM" id="Phobius"/>
    </source>
</evidence>
<evidence type="ECO:0000256" key="3">
    <source>
        <dbReference type="SAM" id="SignalP"/>
    </source>
</evidence>
<reference evidence="4" key="1">
    <citation type="journal article" date="2023" name="Mol. Phylogenet. Evol.">
        <title>Genome-scale phylogeny and comparative genomics of the fungal order Sordariales.</title>
        <authorList>
            <person name="Hensen N."/>
            <person name="Bonometti L."/>
            <person name="Westerberg I."/>
            <person name="Brannstrom I.O."/>
            <person name="Guillou S."/>
            <person name="Cros-Aarteil S."/>
            <person name="Calhoun S."/>
            <person name="Haridas S."/>
            <person name="Kuo A."/>
            <person name="Mondo S."/>
            <person name="Pangilinan J."/>
            <person name="Riley R."/>
            <person name="LaButti K."/>
            <person name="Andreopoulos B."/>
            <person name="Lipzen A."/>
            <person name="Chen C."/>
            <person name="Yan M."/>
            <person name="Daum C."/>
            <person name="Ng V."/>
            <person name="Clum A."/>
            <person name="Steindorff A."/>
            <person name="Ohm R.A."/>
            <person name="Martin F."/>
            <person name="Silar P."/>
            <person name="Natvig D.O."/>
            <person name="Lalanne C."/>
            <person name="Gautier V."/>
            <person name="Ament-Velasquez S.L."/>
            <person name="Kruys A."/>
            <person name="Hutchinson M.I."/>
            <person name="Powell A.J."/>
            <person name="Barry K."/>
            <person name="Miller A.N."/>
            <person name="Grigoriev I.V."/>
            <person name="Debuchy R."/>
            <person name="Gladieux P."/>
            <person name="Hiltunen Thoren M."/>
            <person name="Johannesson H."/>
        </authorList>
    </citation>
    <scope>NUCLEOTIDE SEQUENCE</scope>
    <source>
        <strain evidence="4">CBS 168.71</strain>
    </source>
</reference>
<dbReference type="GeneID" id="87836339"/>
<feature type="signal peptide" evidence="3">
    <location>
        <begin position="1"/>
        <end position="17"/>
    </location>
</feature>
<protein>
    <submittedName>
        <fullName evidence="4">Uncharacterized protein</fullName>
    </submittedName>
</protein>
<dbReference type="Proteomes" id="UP001278766">
    <property type="component" value="Unassembled WGS sequence"/>
</dbReference>
<dbReference type="AlphaFoldDB" id="A0AAE0HCT7"/>
<organism evidence="4 5">
    <name type="scientific">Chaetomium fimeti</name>
    <dbReference type="NCBI Taxonomy" id="1854472"/>
    <lineage>
        <taxon>Eukaryota</taxon>
        <taxon>Fungi</taxon>
        <taxon>Dikarya</taxon>
        <taxon>Ascomycota</taxon>
        <taxon>Pezizomycotina</taxon>
        <taxon>Sordariomycetes</taxon>
        <taxon>Sordariomycetidae</taxon>
        <taxon>Sordariales</taxon>
        <taxon>Chaetomiaceae</taxon>
        <taxon>Chaetomium</taxon>
    </lineage>
</organism>
<feature type="region of interest" description="Disordered" evidence="1">
    <location>
        <begin position="62"/>
        <end position="141"/>
    </location>
</feature>
<accession>A0AAE0HCT7</accession>
<comment type="caution">
    <text evidence="4">The sequence shown here is derived from an EMBL/GenBank/DDBJ whole genome shotgun (WGS) entry which is preliminary data.</text>
</comment>
<keyword evidence="2" id="KW-1133">Transmembrane helix</keyword>
<keyword evidence="2" id="KW-0812">Transmembrane</keyword>
<dbReference type="EMBL" id="JAUEPN010000006">
    <property type="protein sequence ID" value="KAK3293256.1"/>
    <property type="molecule type" value="Genomic_DNA"/>
</dbReference>
<feature type="compositionally biased region" description="Basic and acidic residues" evidence="1">
    <location>
        <begin position="83"/>
        <end position="93"/>
    </location>
</feature>
<gene>
    <name evidence="4" type="ORF">B0H64DRAFT_209349</name>
</gene>
<dbReference type="RefSeq" id="XP_062656770.1">
    <property type="nucleotide sequence ID" value="XM_062799391.1"/>
</dbReference>
<evidence type="ECO:0000256" key="1">
    <source>
        <dbReference type="SAM" id="MobiDB-lite"/>
    </source>
</evidence>
<name>A0AAE0HCT7_9PEZI</name>
<feature type="transmembrane region" description="Helical" evidence="2">
    <location>
        <begin position="147"/>
        <end position="165"/>
    </location>
</feature>
<evidence type="ECO:0000313" key="4">
    <source>
        <dbReference type="EMBL" id="KAK3293256.1"/>
    </source>
</evidence>
<keyword evidence="2" id="KW-0472">Membrane</keyword>
<sequence>MKVSWLVLVLLAGGGAAVVSDQVLTDGKVILKAVPYQGQDTRQDGASIRSPSANARTIDLDTLNIARPSQKNRTDSKITAQREVSDSDYHEENLPVITRRATNRDPHGPPPQQPESPGSGHGPDVDDVSTSASHGAETRNPASANRAIAGMGVGLVSVMLIFTVFL</sequence>
<keyword evidence="3" id="KW-0732">Signal</keyword>